<gene>
    <name evidence="2" type="ORF">D0435_07745</name>
</gene>
<dbReference type="RefSeq" id="WP_160201825.1">
    <property type="nucleotide sequence ID" value="NZ_QXWK01000013.1"/>
</dbReference>
<evidence type="ECO:0000259" key="1">
    <source>
        <dbReference type="PROSITE" id="PS51782"/>
    </source>
</evidence>
<keyword evidence="3" id="KW-1185">Reference proteome</keyword>
<comment type="caution">
    <text evidence="2">The sequence shown here is derived from an EMBL/GenBank/DDBJ whole genome shotgun (WGS) entry which is preliminary data.</text>
</comment>
<organism evidence="2 3">
    <name type="scientific">Anaerotruncus colihominis</name>
    <dbReference type="NCBI Taxonomy" id="169435"/>
    <lineage>
        <taxon>Bacteria</taxon>
        <taxon>Bacillati</taxon>
        <taxon>Bacillota</taxon>
        <taxon>Clostridia</taxon>
        <taxon>Eubacteriales</taxon>
        <taxon>Oscillospiraceae</taxon>
        <taxon>Anaerotruncus</taxon>
    </lineage>
</organism>
<dbReference type="SUPFAM" id="SSF54106">
    <property type="entry name" value="LysM domain"/>
    <property type="match status" value="1"/>
</dbReference>
<dbReference type="EMBL" id="QXWK01000013">
    <property type="protein sequence ID" value="NBH61541.1"/>
    <property type="molecule type" value="Genomic_DNA"/>
</dbReference>
<feature type="domain" description="LysM" evidence="1">
    <location>
        <begin position="162"/>
        <end position="223"/>
    </location>
</feature>
<accession>A0A845QKD1</accession>
<dbReference type="CDD" id="cd00118">
    <property type="entry name" value="LysM"/>
    <property type="match status" value="1"/>
</dbReference>
<proteinExistence type="predicted"/>
<dbReference type="InterPro" id="IPR036779">
    <property type="entry name" value="LysM_dom_sf"/>
</dbReference>
<evidence type="ECO:0000313" key="2">
    <source>
        <dbReference type="EMBL" id="NBH61541.1"/>
    </source>
</evidence>
<dbReference type="SMART" id="SM00257">
    <property type="entry name" value="LysM"/>
    <property type="match status" value="1"/>
</dbReference>
<evidence type="ECO:0000313" key="3">
    <source>
        <dbReference type="Proteomes" id="UP000446866"/>
    </source>
</evidence>
<sequence>MMRIVAREVNNSKKELDFDWLPLEIKDSGGDISFASYNLLDRGEIVRPGGKGLRRISWEGRFPGESRKDLSMLAGPWRDPMECDELLRRWRDKGKRISLTIEGTNISKFQCYVSQYSSSYAGGLGDLEYSVEWIAYKPVSVTVKPKAKKSKSGKTRPSKSFTKYTVKSGDTLWGIAEAKLGNGNRYKEIYNLNEKAIEDAAKKHKFSSSNHGDRIWPGLVLKLPKK</sequence>
<reference evidence="2 3" key="1">
    <citation type="submission" date="2018-08" db="EMBL/GenBank/DDBJ databases">
        <title>Murine metabolic-syndrome-specific gut microbial biobank.</title>
        <authorList>
            <person name="Liu C."/>
        </authorList>
    </citation>
    <scope>NUCLEOTIDE SEQUENCE [LARGE SCALE GENOMIC DNA]</scope>
    <source>
        <strain evidence="2 3">28</strain>
    </source>
</reference>
<name>A0A845QKD1_9FIRM</name>
<dbReference type="AlphaFoldDB" id="A0A845QKD1"/>
<dbReference type="Gene3D" id="3.10.350.10">
    <property type="entry name" value="LysM domain"/>
    <property type="match status" value="1"/>
</dbReference>
<dbReference type="PANTHER" id="PTHR34700">
    <property type="entry name" value="POTASSIUM BINDING PROTEIN KBP"/>
    <property type="match status" value="1"/>
</dbReference>
<dbReference type="Pfam" id="PF01476">
    <property type="entry name" value="LysM"/>
    <property type="match status" value="1"/>
</dbReference>
<dbReference type="InterPro" id="IPR018392">
    <property type="entry name" value="LysM"/>
</dbReference>
<dbReference type="InterPro" id="IPR052196">
    <property type="entry name" value="Bact_Kbp"/>
</dbReference>
<dbReference type="PANTHER" id="PTHR34700:SF4">
    <property type="entry name" value="PHAGE-LIKE ELEMENT PBSX PROTEIN XKDP"/>
    <property type="match status" value="1"/>
</dbReference>
<dbReference type="PROSITE" id="PS51782">
    <property type="entry name" value="LYSM"/>
    <property type="match status" value="1"/>
</dbReference>
<dbReference type="Proteomes" id="UP000446866">
    <property type="component" value="Unassembled WGS sequence"/>
</dbReference>
<protein>
    <submittedName>
        <fullName evidence="2">LysM peptidoglycan-binding domain-containing protein</fullName>
    </submittedName>
</protein>